<gene>
    <name evidence="1" type="ORF">DERP_001347</name>
</gene>
<proteinExistence type="predicted"/>
<organism evidence="1 2">
    <name type="scientific">Dermatophagoides pteronyssinus</name>
    <name type="common">European house dust mite</name>
    <dbReference type="NCBI Taxonomy" id="6956"/>
    <lineage>
        <taxon>Eukaryota</taxon>
        <taxon>Metazoa</taxon>
        <taxon>Ecdysozoa</taxon>
        <taxon>Arthropoda</taxon>
        <taxon>Chelicerata</taxon>
        <taxon>Arachnida</taxon>
        <taxon>Acari</taxon>
        <taxon>Acariformes</taxon>
        <taxon>Sarcoptiformes</taxon>
        <taxon>Astigmata</taxon>
        <taxon>Psoroptidia</taxon>
        <taxon>Analgoidea</taxon>
        <taxon>Pyroglyphidae</taxon>
        <taxon>Dermatophagoidinae</taxon>
        <taxon>Dermatophagoides</taxon>
    </lineage>
</organism>
<evidence type="ECO:0000313" key="2">
    <source>
        <dbReference type="Proteomes" id="UP000887458"/>
    </source>
</evidence>
<name>A0ABQ8JED1_DERPT</name>
<evidence type="ECO:0000313" key="1">
    <source>
        <dbReference type="EMBL" id="KAH9420913.1"/>
    </source>
</evidence>
<reference evidence="1 2" key="1">
    <citation type="journal article" date="2018" name="J. Allergy Clin. Immunol.">
        <title>High-quality assembly of Dermatophagoides pteronyssinus genome and transcriptome reveals a wide range of novel allergens.</title>
        <authorList>
            <person name="Liu X.Y."/>
            <person name="Yang K.Y."/>
            <person name="Wang M.Q."/>
            <person name="Kwok J.S."/>
            <person name="Zeng X."/>
            <person name="Yang Z."/>
            <person name="Xiao X.J."/>
            <person name="Lau C.P."/>
            <person name="Li Y."/>
            <person name="Huang Z.M."/>
            <person name="Ba J.G."/>
            <person name="Yim A.K."/>
            <person name="Ouyang C.Y."/>
            <person name="Ngai S.M."/>
            <person name="Chan T.F."/>
            <person name="Leung E.L."/>
            <person name="Liu L."/>
            <person name="Liu Z.G."/>
            <person name="Tsui S.K."/>
        </authorList>
    </citation>
    <scope>NUCLEOTIDE SEQUENCE [LARGE SCALE GENOMIC DNA]</scope>
    <source>
        <strain evidence="1">Derp</strain>
    </source>
</reference>
<sequence>MSSHNESEIKLKFLKRKKRLALSNLPEYPAKCATPSSERSSTPISECRTSLPLVRSKAQENEILHSKQCSVPSKQPSSVKNPREDNIINAQQQPACYEYIKLNDVQQLFPLESGNLINIYGIIVSYNEDGIMIIKDETCDRFRFYPNLPTSIANVRLTTTIELVTTDESPTSVNENNCYSFQTGDIIRVHRLTLNRNLMHRTRALRNIVIFESFGDEEQFRPISVAENPTIEVYDHERVEELNRWQISNLLEEPLVQSLSKNRECEVINAALLVWNVFDFEKRTVVCCWTPSLKLVSEHPCYLLMSFNSISTVMEENENRHSFSHRLIDRIYYKNQLIFLIIFGKHRDMAIKLKCCDTIICYQIVRKPDNFYPGHFSYILHDTSTYGQCIRLAHPNSLIAKKMREKMIEYVQNPPEILDMDQLDQDHMFAFNENLRRYNSMAIQEHDEEQQEFHNQNQTTENLVTNESQNESKMAEPFFNAESESCTQNDNGLSLISNTTLPIQNYDSFSLISNEPLPDQNDNLVASFSPKSSNDTTELVMALDPSLSFDIDDEEIEIINRHLNSRGSKLPREKIPKSYFILHHSMHQLESLFIGERVLLECCLYTYYGQTQKGDRFFDSIERLHSFATVVMCQNDYHLGRNCGYQSSFETYRFSVNEPPDKNFTFRCPNCNQFTCELCLDLTIILKDCYGNLLECHWTGLDSNRYFGCSSRDLYTISTSHPIDKKPLLLVRINALLKYLWRASRTSSDKYDRHIVWTVVVCRSKQPGVEVEYQIINVDVYKTEKNSIFKI</sequence>
<keyword evidence="2" id="KW-1185">Reference proteome</keyword>
<reference evidence="1 2" key="2">
    <citation type="journal article" date="2022" name="Mol. Biol. Evol.">
        <title>Comparative Genomics Reveals Insights into the Divergent Evolution of Astigmatic Mites and Household Pest Adaptations.</title>
        <authorList>
            <person name="Xiong Q."/>
            <person name="Wan A.T."/>
            <person name="Liu X."/>
            <person name="Fung C.S."/>
            <person name="Xiao X."/>
            <person name="Malainual N."/>
            <person name="Hou J."/>
            <person name="Wang L."/>
            <person name="Wang M."/>
            <person name="Yang K.Y."/>
            <person name="Cui Y."/>
            <person name="Leung E.L."/>
            <person name="Nong W."/>
            <person name="Shin S.K."/>
            <person name="Au S.W."/>
            <person name="Jeong K.Y."/>
            <person name="Chew F.T."/>
            <person name="Hui J.H."/>
            <person name="Leung T.F."/>
            <person name="Tungtrongchitr A."/>
            <person name="Zhong N."/>
            <person name="Liu Z."/>
            <person name="Tsui S.K."/>
        </authorList>
    </citation>
    <scope>NUCLEOTIDE SEQUENCE [LARGE SCALE GENOMIC DNA]</scope>
    <source>
        <strain evidence="1">Derp</strain>
    </source>
</reference>
<accession>A0ABQ8JED1</accession>
<dbReference type="EMBL" id="NJHN03000047">
    <property type="protein sequence ID" value="KAH9420913.1"/>
    <property type="molecule type" value="Genomic_DNA"/>
</dbReference>
<protein>
    <submittedName>
        <fullName evidence="1">Uncharacterized protein</fullName>
    </submittedName>
</protein>
<comment type="caution">
    <text evidence="1">The sequence shown here is derived from an EMBL/GenBank/DDBJ whole genome shotgun (WGS) entry which is preliminary data.</text>
</comment>
<dbReference type="Proteomes" id="UP000887458">
    <property type="component" value="Unassembled WGS sequence"/>
</dbReference>